<comment type="pathway">
    <text evidence="8">Amino-acid biosynthesis; L-proline biosynthesis; L-glutamate 5-semialdehyde from L-glutamate: step 1/2.</text>
</comment>
<evidence type="ECO:0000259" key="9">
    <source>
        <dbReference type="SMART" id="SM00359"/>
    </source>
</evidence>
<dbReference type="Gene3D" id="2.30.130.10">
    <property type="entry name" value="PUA domain"/>
    <property type="match status" value="1"/>
</dbReference>
<dbReference type="SUPFAM" id="SSF53633">
    <property type="entry name" value="Carbamate kinase-like"/>
    <property type="match status" value="1"/>
</dbReference>
<keyword evidence="2 8" id="KW-0028">Amino-acid biosynthesis</keyword>
<dbReference type="InterPro" id="IPR011529">
    <property type="entry name" value="Glu_5kinase"/>
</dbReference>
<dbReference type="UniPathway" id="UPA00098">
    <property type="reaction ID" value="UER00359"/>
</dbReference>
<dbReference type="InterPro" id="IPR001057">
    <property type="entry name" value="Glu/AcGlu_kinase"/>
</dbReference>
<keyword evidence="11" id="KW-1185">Reference proteome</keyword>
<dbReference type="InterPro" id="IPR036974">
    <property type="entry name" value="PUA_sf"/>
</dbReference>
<evidence type="ECO:0000256" key="5">
    <source>
        <dbReference type="ARBA" id="ARBA00022741"/>
    </source>
</evidence>
<comment type="catalytic activity">
    <reaction evidence="8">
        <text>L-glutamate + ATP = L-glutamyl 5-phosphate + ADP</text>
        <dbReference type="Rhea" id="RHEA:14877"/>
        <dbReference type="ChEBI" id="CHEBI:29985"/>
        <dbReference type="ChEBI" id="CHEBI:30616"/>
        <dbReference type="ChEBI" id="CHEBI:58274"/>
        <dbReference type="ChEBI" id="CHEBI:456216"/>
        <dbReference type="EC" id="2.7.2.11"/>
    </reaction>
</comment>
<dbReference type="SUPFAM" id="SSF88697">
    <property type="entry name" value="PUA domain-like"/>
    <property type="match status" value="1"/>
</dbReference>
<comment type="caution">
    <text evidence="8">Lacks conserved residue(s) required for the propagation of feature annotation.</text>
</comment>
<dbReference type="GO" id="GO:0005524">
    <property type="term" value="F:ATP binding"/>
    <property type="evidence" value="ECO:0007669"/>
    <property type="project" value="UniProtKB-KW"/>
</dbReference>
<proteinExistence type="inferred from homology"/>
<dbReference type="NCBIfam" id="TIGR01027">
    <property type="entry name" value="proB"/>
    <property type="match status" value="1"/>
</dbReference>
<evidence type="ECO:0000313" key="10">
    <source>
        <dbReference type="EMBL" id="EEF59936.1"/>
    </source>
</evidence>
<reference evidence="10 11" key="1">
    <citation type="journal article" date="2011" name="J. Bacteriol.">
        <title>Genome sequence of 'Pedosphaera parvula' Ellin514, an aerobic Verrucomicrobial isolate from pasture soil.</title>
        <authorList>
            <person name="Kant R."/>
            <person name="van Passel M.W."/>
            <person name="Sangwan P."/>
            <person name="Palva A."/>
            <person name="Lucas S."/>
            <person name="Copeland A."/>
            <person name="Lapidus A."/>
            <person name="Glavina Del Rio T."/>
            <person name="Dalin E."/>
            <person name="Tice H."/>
            <person name="Bruce D."/>
            <person name="Goodwin L."/>
            <person name="Pitluck S."/>
            <person name="Chertkov O."/>
            <person name="Larimer F.W."/>
            <person name="Land M.L."/>
            <person name="Hauser L."/>
            <person name="Brettin T.S."/>
            <person name="Detter J.C."/>
            <person name="Han S."/>
            <person name="de Vos W.M."/>
            <person name="Janssen P.H."/>
            <person name="Smidt H."/>
        </authorList>
    </citation>
    <scope>NUCLEOTIDE SEQUENCE [LARGE SCALE GENOMIC DNA]</scope>
    <source>
        <strain evidence="10 11">Ellin514</strain>
    </source>
</reference>
<dbReference type="CDD" id="cd04242">
    <property type="entry name" value="AAK_G5K_ProB"/>
    <property type="match status" value="1"/>
</dbReference>
<dbReference type="InterPro" id="IPR001048">
    <property type="entry name" value="Asp/Glu/Uridylate_kinase"/>
</dbReference>
<evidence type="ECO:0000256" key="3">
    <source>
        <dbReference type="ARBA" id="ARBA00022650"/>
    </source>
</evidence>
<dbReference type="GO" id="GO:0004349">
    <property type="term" value="F:glutamate 5-kinase activity"/>
    <property type="evidence" value="ECO:0007669"/>
    <property type="project" value="UniProtKB-UniRule"/>
</dbReference>
<comment type="subcellular location">
    <subcellularLocation>
        <location evidence="8">Cytoplasm</location>
    </subcellularLocation>
</comment>
<evidence type="ECO:0000256" key="4">
    <source>
        <dbReference type="ARBA" id="ARBA00022679"/>
    </source>
</evidence>
<comment type="function">
    <text evidence="8">Catalyzes the transfer of a phosphate group to glutamate to form L-glutamate 5-phosphate.</text>
</comment>
<keyword evidence="4 8" id="KW-0808">Transferase</keyword>
<dbReference type="Pfam" id="PF01472">
    <property type="entry name" value="PUA"/>
    <property type="match status" value="1"/>
</dbReference>
<dbReference type="EC" id="2.7.2.11" evidence="8"/>
<keyword evidence="5 8" id="KW-0547">Nucleotide-binding</keyword>
<protein>
    <recommendedName>
        <fullName evidence="8">Glutamate 5-kinase</fullName>
        <ecNumber evidence="8">2.7.2.11</ecNumber>
    </recommendedName>
    <alternativeName>
        <fullName evidence="8">Gamma-glutamyl kinase</fullName>
        <shortName evidence="8">GK</shortName>
    </alternativeName>
</protein>
<dbReference type="Gene3D" id="3.40.1160.10">
    <property type="entry name" value="Acetylglutamate kinase-like"/>
    <property type="match status" value="1"/>
</dbReference>
<feature type="binding site" evidence="8">
    <location>
        <position position="142"/>
    </location>
    <ligand>
        <name>substrate</name>
    </ligand>
</feature>
<comment type="caution">
    <text evidence="10">The sequence shown here is derived from an EMBL/GenBank/DDBJ whole genome shotgun (WGS) entry which is preliminary data.</text>
</comment>
<dbReference type="GO" id="GO:0055129">
    <property type="term" value="P:L-proline biosynthetic process"/>
    <property type="evidence" value="ECO:0007669"/>
    <property type="project" value="UniProtKB-UniRule"/>
</dbReference>
<dbReference type="Proteomes" id="UP000003688">
    <property type="component" value="Unassembled WGS sequence"/>
</dbReference>
<dbReference type="GO" id="GO:0005829">
    <property type="term" value="C:cytosol"/>
    <property type="evidence" value="ECO:0007669"/>
    <property type="project" value="TreeGrafter"/>
</dbReference>
<dbReference type="PROSITE" id="PS00902">
    <property type="entry name" value="GLUTAMATE_5_KINASE"/>
    <property type="match status" value="1"/>
</dbReference>
<organism evidence="10 11">
    <name type="scientific">Pedosphaera parvula (strain Ellin514)</name>
    <dbReference type="NCBI Taxonomy" id="320771"/>
    <lineage>
        <taxon>Bacteria</taxon>
        <taxon>Pseudomonadati</taxon>
        <taxon>Verrucomicrobiota</taxon>
        <taxon>Pedosphaerae</taxon>
        <taxon>Pedosphaerales</taxon>
        <taxon>Pedosphaeraceae</taxon>
        <taxon>Pedosphaera</taxon>
    </lineage>
</organism>
<gene>
    <name evidence="8" type="primary">proB</name>
    <name evidence="10" type="ORF">Cflav_PD2740</name>
</gene>
<comment type="similarity">
    <text evidence="8">Belongs to the glutamate 5-kinase family.</text>
</comment>
<dbReference type="InterPro" id="IPR041739">
    <property type="entry name" value="G5K_ProB"/>
</dbReference>
<evidence type="ECO:0000256" key="1">
    <source>
        <dbReference type="ARBA" id="ARBA00022490"/>
    </source>
</evidence>
<keyword evidence="6 8" id="KW-0418">Kinase</keyword>
<dbReference type="InterPro" id="IPR005715">
    <property type="entry name" value="Glu_5kinase/COase_Synthase"/>
</dbReference>
<accession>B9XJR0</accession>
<keyword evidence="3 8" id="KW-0641">Proline biosynthesis</keyword>
<evidence type="ECO:0000256" key="6">
    <source>
        <dbReference type="ARBA" id="ARBA00022777"/>
    </source>
</evidence>
<feature type="binding site" evidence="8">
    <location>
        <position position="55"/>
    </location>
    <ligand>
        <name>substrate</name>
    </ligand>
</feature>
<dbReference type="PRINTS" id="PR00474">
    <property type="entry name" value="GLU5KINASE"/>
</dbReference>
<dbReference type="PROSITE" id="PS50890">
    <property type="entry name" value="PUA"/>
    <property type="match status" value="1"/>
</dbReference>
<keyword evidence="7 8" id="KW-0067">ATP-binding</keyword>
<dbReference type="InterPro" id="IPR036393">
    <property type="entry name" value="AceGlu_kinase-like_sf"/>
</dbReference>
<feature type="binding site" evidence="8">
    <location>
        <position position="15"/>
    </location>
    <ligand>
        <name>ATP</name>
        <dbReference type="ChEBI" id="CHEBI:30616"/>
    </ligand>
</feature>
<evidence type="ECO:0000256" key="2">
    <source>
        <dbReference type="ARBA" id="ARBA00022605"/>
    </source>
</evidence>
<dbReference type="PANTHER" id="PTHR43654:SF1">
    <property type="entry name" value="ISOPENTENYL PHOSPHATE KINASE"/>
    <property type="match status" value="1"/>
</dbReference>
<feature type="domain" description="PUA" evidence="9">
    <location>
        <begin position="280"/>
        <end position="351"/>
    </location>
</feature>
<dbReference type="InterPro" id="IPR002478">
    <property type="entry name" value="PUA"/>
</dbReference>
<feature type="binding site" evidence="8">
    <location>
        <position position="154"/>
    </location>
    <ligand>
        <name>substrate</name>
    </ligand>
</feature>
<dbReference type="InterPro" id="IPR015947">
    <property type="entry name" value="PUA-like_sf"/>
</dbReference>
<dbReference type="GO" id="GO:0003723">
    <property type="term" value="F:RNA binding"/>
    <property type="evidence" value="ECO:0007669"/>
    <property type="project" value="InterPro"/>
</dbReference>
<name>B9XJR0_PEDPL</name>
<dbReference type="EMBL" id="ABOX02000022">
    <property type="protein sequence ID" value="EEF59936.1"/>
    <property type="molecule type" value="Genomic_DNA"/>
</dbReference>
<keyword evidence="1 8" id="KW-0963">Cytoplasm</keyword>
<dbReference type="AlphaFoldDB" id="B9XJR0"/>
<dbReference type="CDD" id="cd21157">
    <property type="entry name" value="PUA_G5K"/>
    <property type="match status" value="1"/>
</dbReference>
<dbReference type="HAMAP" id="MF_00456">
    <property type="entry name" value="ProB"/>
    <property type="match status" value="1"/>
</dbReference>
<dbReference type="Pfam" id="PF00696">
    <property type="entry name" value="AA_kinase"/>
    <property type="match status" value="1"/>
</dbReference>
<dbReference type="STRING" id="320771.Cflav_PD2740"/>
<evidence type="ECO:0000313" key="11">
    <source>
        <dbReference type="Proteomes" id="UP000003688"/>
    </source>
</evidence>
<dbReference type="PANTHER" id="PTHR43654">
    <property type="entry name" value="GLUTAMATE 5-KINASE"/>
    <property type="match status" value="1"/>
</dbReference>
<dbReference type="OrthoDB" id="9804434at2"/>
<dbReference type="InterPro" id="IPR019797">
    <property type="entry name" value="Glutamate_5-kinase_CS"/>
</dbReference>
<evidence type="ECO:0000256" key="7">
    <source>
        <dbReference type="ARBA" id="ARBA00022840"/>
    </source>
</evidence>
<dbReference type="SMART" id="SM00359">
    <property type="entry name" value="PUA"/>
    <property type="match status" value="1"/>
</dbReference>
<dbReference type="PIRSF" id="PIRSF000729">
    <property type="entry name" value="GK"/>
    <property type="match status" value="1"/>
</dbReference>
<dbReference type="FunFam" id="3.40.1160.10:FF:000018">
    <property type="entry name" value="Glutamate 5-kinase"/>
    <property type="match status" value="1"/>
</dbReference>
<evidence type="ECO:0000256" key="8">
    <source>
        <dbReference type="HAMAP-Rule" id="MF_00456"/>
    </source>
</evidence>
<sequence length="358" mass="38757">MRSQLLKNVSRIVVKLGTGVLTDSRKQPDLAQMEQLVAQVAEQCRAGREVVLVSSGAVGSGMGALGYKKRPAELAELQACAAVGQSRLMATYEGLFAKHNINVAQVLLTHEDLQGHERHLNARNTLVTLLKHRVVPIINENDAISFTELKFGDNDKLSALVASMLPADLLVILTTVDGVIENFGKSEARVISTIQQVDGEIESQVGGTDSETAVGGMTSKIQAAKIVIRSGVPLVIASGRKPNVIEDILKGEDEGTLFVPQPTRLQGRKRWIAFFHHPKGTLFVDEGAKIALRENGKSLLPPGVVRCEGEFTAGDVLRICDLDGTEFARGICNYTSEAITARQFDSSEVMHRDDLVIL</sequence>